<dbReference type="Proteomes" id="UP001195914">
    <property type="component" value="Unassembled WGS sequence"/>
</dbReference>
<reference evidence="1" key="1">
    <citation type="journal article" date="2014" name="Nucleic Acids Res.">
        <title>The evolutionary dynamics of variant antigen genes in Babesia reveal a history of genomic innovation underlying host-parasite interaction.</title>
        <authorList>
            <person name="Jackson A.P."/>
            <person name="Otto T.D."/>
            <person name="Darby A."/>
            <person name="Ramaprasad A."/>
            <person name="Xia D."/>
            <person name="Echaide I.E."/>
            <person name="Farber M."/>
            <person name="Gahlot S."/>
            <person name="Gamble J."/>
            <person name="Gupta D."/>
            <person name="Gupta Y."/>
            <person name="Jackson L."/>
            <person name="Malandrin L."/>
            <person name="Malas T.B."/>
            <person name="Moussa E."/>
            <person name="Nair M."/>
            <person name="Reid A.J."/>
            <person name="Sanders M."/>
            <person name="Sharma J."/>
            <person name="Tracey A."/>
            <person name="Quail M.A."/>
            <person name="Weir W."/>
            <person name="Wastling J.M."/>
            <person name="Hall N."/>
            <person name="Willadsen P."/>
            <person name="Lingelbach K."/>
            <person name="Shiels B."/>
            <person name="Tait A."/>
            <person name="Berriman M."/>
            <person name="Allred D.R."/>
            <person name="Pain A."/>
        </authorList>
    </citation>
    <scope>NUCLEOTIDE SEQUENCE</scope>
    <source>
        <strain evidence="1">1802A</strain>
    </source>
</reference>
<organism evidence="1 2">
    <name type="scientific">Babesia divergens</name>
    <dbReference type="NCBI Taxonomy" id="32595"/>
    <lineage>
        <taxon>Eukaryota</taxon>
        <taxon>Sar</taxon>
        <taxon>Alveolata</taxon>
        <taxon>Apicomplexa</taxon>
        <taxon>Aconoidasida</taxon>
        <taxon>Piroplasmida</taxon>
        <taxon>Babesiidae</taxon>
        <taxon>Babesia</taxon>
    </lineage>
</organism>
<evidence type="ECO:0000313" key="1">
    <source>
        <dbReference type="EMBL" id="KAK1935548.1"/>
    </source>
</evidence>
<evidence type="ECO:0000313" key="2">
    <source>
        <dbReference type="Proteomes" id="UP001195914"/>
    </source>
</evidence>
<reference evidence="1" key="2">
    <citation type="submission" date="2021-05" db="EMBL/GenBank/DDBJ databases">
        <authorList>
            <person name="Pain A."/>
        </authorList>
    </citation>
    <scope>NUCLEOTIDE SEQUENCE</scope>
    <source>
        <strain evidence="1">1802A</strain>
    </source>
</reference>
<gene>
    <name evidence="1" type="ORF">X943_002964</name>
</gene>
<sequence length="443" mass="48609">MSEAKVPCNYQPRHDTLKEILEELGKLYNTTSTRHKVFLQLRDGLEPYCGNGYLEAFYKNLVEGSDHRLGVSSYGSGSILLLTQAAERIGRELLQRPSWDGHLDNTHKDHEDCGEKYSKALKACLPKTFAALFFLFFNVSKDCTSFGGGSWNSSRVNDSRNIFYKWLTDEPHYGKMPELIARGFPGVSLTSQTAQDVVEPLKKAVSLKPNTNEGALQKVLCGFMFVCEWHDALTGHACLFLSTFCSKVIGGSEDLLQKPYKEHSEAFKEVCRGLQSSLEPFIDGSSGLSAVCHDNTNLFDNLWDDKYFDDYVKWLKENLHYIIGSLKAMFLEPPGWSLSTIQSASSAGPFKYGFVFNGSWEASTSGSKLQTDISKLTGEDSGSLQNFKSFLFNPSTPSSAAATAGGVFTGLFGLGGAGAGAAYATNAFGLKDIITGLISSFLK</sequence>
<protein>
    <submittedName>
        <fullName evidence="1">Uncharacterized protein</fullName>
    </submittedName>
</protein>
<dbReference type="EMBL" id="JAHBMH010000045">
    <property type="protein sequence ID" value="KAK1935548.1"/>
    <property type="molecule type" value="Genomic_DNA"/>
</dbReference>
<accession>A0AAD9GBQ6</accession>
<name>A0AAD9GBQ6_BABDI</name>
<comment type="caution">
    <text evidence="1">The sequence shown here is derived from an EMBL/GenBank/DDBJ whole genome shotgun (WGS) entry which is preliminary data.</text>
</comment>
<dbReference type="AlphaFoldDB" id="A0AAD9GBQ6"/>
<keyword evidence="2" id="KW-1185">Reference proteome</keyword>
<proteinExistence type="predicted"/>